<organism evidence="1 2">
    <name type="scientific">Paenibacillus flagellatus</name>
    <dbReference type="NCBI Taxonomy" id="2211139"/>
    <lineage>
        <taxon>Bacteria</taxon>
        <taxon>Bacillati</taxon>
        <taxon>Bacillota</taxon>
        <taxon>Bacilli</taxon>
        <taxon>Bacillales</taxon>
        <taxon>Paenibacillaceae</taxon>
        <taxon>Paenibacillus</taxon>
    </lineage>
</organism>
<dbReference type="Gene3D" id="1.10.287.1100">
    <property type="entry name" value="Sporulation inhibitor A"/>
    <property type="match status" value="1"/>
</dbReference>
<protein>
    <submittedName>
        <fullName evidence="1">Sporulation histidine kinase inhibitor Sda</fullName>
    </submittedName>
</protein>
<keyword evidence="2" id="KW-1185">Reference proteome</keyword>
<dbReference type="OrthoDB" id="2933732at2"/>
<dbReference type="AlphaFoldDB" id="A0A2V5KW41"/>
<dbReference type="InterPro" id="IPR015064">
    <property type="entry name" value="Sda"/>
</dbReference>
<dbReference type="SUPFAM" id="SSF100985">
    <property type="entry name" value="Sporulation inhibitor Sda"/>
    <property type="match status" value="1"/>
</dbReference>
<evidence type="ECO:0000313" key="1">
    <source>
        <dbReference type="EMBL" id="PYI53856.1"/>
    </source>
</evidence>
<dbReference type="RefSeq" id="WP_110840843.1">
    <property type="nucleotide sequence ID" value="NZ_QJVJ01000006.1"/>
</dbReference>
<gene>
    <name evidence="1" type="ORF">DLM86_14975</name>
</gene>
<sequence>MNQLKDDHLLDCYEKSLEWKLDDDFIQILREEIEKRQLELPERHRRLETVAAS</sequence>
<accession>A0A2V5KW41</accession>
<dbReference type="Proteomes" id="UP000247476">
    <property type="component" value="Unassembled WGS sequence"/>
</dbReference>
<evidence type="ECO:0000313" key="2">
    <source>
        <dbReference type="Proteomes" id="UP000247476"/>
    </source>
</evidence>
<comment type="caution">
    <text evidence="1">The sequence shown here is derived from an EMBL/GenBank/DDBJ whole genome shotgun (WGS) entry which is preliminary data.</text>
</comment>
<dbReference type="InterPro" id="IPR036916">
    <property type="entry name" value="Sda_sf"/>
</dbReference>
<proteinExistence type="predicted"/>
<name>A0A2V5KW41_9BACL</name>
<reference evidence="1 2" key="1">
    <citation type="submission" date="2018-05" db="EMBL/GenBank/DDBJ databases">
        <title>Paenibacillus flagellatus sp. nov., isolated from selenium mineral soil.</title>
        <authorList>
            <person name="Dai X."/>
        </authorList>
    </citation>
    <scope>NUCLEOTIDE SEQUENCE [LARGE SCALE GENOMIC DNA]</scope>
    <source>
        <strain evidence="1 2">DXL2</strain>
    </source>
</reference>
<dbReference type="Pfam" id="PF08970">
    <property type="entry name" value="Sda"/>
    <property type="match status" value="1"/>
</dbReference>
<dbReference type="EMBL" id="QJVJ01000006">
    <property type="protein sequence ID" value="PYI53856.1"/>
    <property type="molecule type" value="Genomic_DNA"/>
</dbReference>